<dbReference type="EMBL" id="JAQIZT010000001">
    <property type="protein sequence ID" value="KAJ7009960.1"/>
    <property type="molecule type" value="Genomic_DNA"/>
</dbReference>
<proteinExistence type="predicted"/>
<dbReference type="Proteomes" id="UP001164929">
    <property type="component" value="Chromosome 1"/>
</dbReference>
<organism evidence="1 2">
    <name type="scientific">Populus alba x Populus x berolinensis</name>
    <dbReference type="NCBI Taxonomy" id="444605"/>
    <lineage>
        <taxon>Eukaryota</taxon>
        <taxon>Viridiplantae</taxon>
        <taxon>Streptophyta</taxon>
        <taxon>Embryophyta</taxon>
        <taxon>Tracheophyta</taxon>
        <taxon>Spermatophyta</taxon>
        <taxon>Magnoliopsida</taxon>
        <taxon>eudicotyledons</taxon>
        <taxon>Gunneridae</taxon>
        <taxon>Pentapetalae</taxon>
        <taxon>rosids</taxon>
        <taxon>fabids</taxon>
        <taxon>Malpighiales</taxon>
        <taxon>Salicaceae</taxon>
        <taxon>Saliceae</taxon>
        <taxon>Populus</taxon>
    </lineage>
</organism>
<evidence type="ECO:0000313" key="2">
    <source>
        <dbReference type="Proteomes" id="UP001164929"/>
    </source>
</evidence>
<sequence>MKRLLAAAVRPPLGGGSFVASVLVRETVACGRWKREDLSTALSVAERSTAGREKIWYVAGCSGVSLEKENGAAVLENGRDRG</sequence>
<evidence type="ECO:0000313" key="1">
    <source>
        <dbReference type="EMBL" id="KAJ7009960.1"/>
    </source>
</evidence>
<dbReference type="AlphaFoldDB" id="A0AAD6RJ19"/>
<reference evidence="1 2" key="1">
    <citation type="journal article" date="2023" name="Mol. Ecol. Resour.">
        <title>Chromosome-level genome assembly of a triploid poplar Populus alba 'Berolinensis'.</title>
        <authorList>
            <person name="Chen S."/>
            <person name="Yu Y."/>
            <person name="Wang X."/>
            <person name="Wang S."/>
            <person name="Zhang T."/>
            <person name="Zhou Y."/>
            <person name="He R."/>
            <person name="Meng N."/>
            <person name="Wang Y."/>
            <person name="Liu W."/>
            <person name="Liu Z."/>
            <person name="Liu J."/>
            <person name="Guo Q."/>
            <person name="Huang H."/>
            <person name="Sederoff R.R."/>
            <person name="Wang G."/>
            <person name="Qu G."/>
            <person name="Chen S."/>
        </authorList>
    </citation>
    <scope>NUCLEOTIDE SEQUENCE [LARGE SCALE GENOMIC DNA]</scope>
    <source>
        <strain evidence="1">SC-2020</strain>
    </source>
</reference>
<keyword evidence="2" id="KW-1185">Reference proteome</keyword>
<name>A0AAD6RJ19_9ROSI</name>
<accession>A0AAD6RJ19</accession>
<gene>
    <name evidence="1" type="ORF">NC653_000618</name>
</gene>
<protein>
    <submittedName>
        <fullName evidence="1">Uncharacterized protein</fullName>
    </submittedName>
</protein>
<comment type="caution">
    <text evidence="1">The sequence shown here is derived from an EMBL/GenBank/DDBJ whole genome shotgun (WGS) entry which is preliminary data.</text>
</comment>